<dbReference type="GO" id="GO:0000398">
    <property type="term" value="P:mRNA splicing, via spliceosome"/>
    <property type="evidence" value="ECO:0007669"/>
    <property type="project" value="TreeGrafter"/>
</dbReference>
<evidence type="ECO:0000313" key="3">
    <source>
        <dbReference type="EMBL" id="KAE8717211.1"/>
    </source>
</evidence>
<keyword evidence="1" id="KW-0694">RNA-binding</keyword>
<dbReference type="GO" id="GO:1990247">
    <property type="term" value="F:N6-methyladenosine-containing RNA reader activity"/>
    <property type="evidence" value="ECO:0007669"/>
    <property type="project" value="UniProtKB-UniRule"/>
</dbReference>
<dbReference type="AlphaFoldDB" id="A0A6A3BMV8"/>
<dbReference type="PANTHER" id="PTHR12357:SF3">
    <property type="entry name" value="YTH DOMAIN-CONTAINING PROTEIN 1"/>
    <property type="match status" value="1"/>
</dbReference>
<keyword evidence="4" id="KW-1185">Reference proteome</keyword>
<dbReference type="Pfam" id="PF04146">
    <property type="entry name" value="YTH"/>
    <property type="match status" value="1"/>
</dbReference>
<organism evidence="3 4">
    <name type="scientific">Hibiscus syriacus</name>
    <name type="common">Rose of Sharon</name>
    <dbReference type="NCBI Taxonomy" id="106335"/>
    <lineage>
        <taxon>Eukaryota</taxon>
        <taxon>Viridiplantae</taxon>
        <taxon>Streptophyta</taxon>
        <taxon>Embryophyta</taxon>
        <taxon>Tracheophyta</taxon>
        <taxon>Spermatophyta</taxon>
        <taxon>Magnoliopsida</taxon>
        <taxon>eudicotyledons</taxon>
        <taxon>Gunneridae</taxon>
        <taxon>Pentapetalae</taxon>
        <taxon>rosids</taxon>
        <taxon>malvids</taxon>
        <taxon>Malvales</taxon>
        <taxon>Malvaceae</taxon>
        <taxon>Malvoideae</taxon>
        <taxon>Hibiscus</taxon>
    </lineage>
</organism>
<dbReference type="GO" id="GO:0003729">
    <property type="term" value="F:mRNA binding"/>
    <property type="evidence" value="ECO:0007669"/>
    <property type="project" value="UniProtKB-UniRule"/>
</dbReference>
<protein>
    <recommendedName>
        <fullName evidence="1">YTH domain-containing family protein</fullName>
    </recommendedName>
</protein>
<comment type="caution">
    <text evidence="3">The sequence shown here is derived from an EMBL/GenBank/DDBJ whole genome shotgun (WGS) entry which is preliminary data.</text>
</comment>
<dbReference type="InterPro" id="IPR045168">
    <property type="entry name" value="YTH_prot"/>
</dbReference>
<dbReference type="EMBL" id="VEPZ02000830">
    <property type="protein sequence ID" value="KAE8717211.1"/>
    <property type="molecule type" value="Genomic_DNA"/>
</dbReference>
<feature type="domain" description="YTH" evidence="2">
    <location>
        <begin position="33"/>
        <end position="147"/>
    </location>
</feature>
<dbReference type="CDD" id="cd21134">
    <property type="entry name" value="YTH"/>
    <property type="match status" value="1"/>
</dbReference>
<evidence type="ECO:0000256" key="1">
    <source>
        <dbReference type="RuleBase" id="RU369095"/>
    </source>
</evidence>
<comment type="function">
    <text evidence="1">Specifically recognizes and binds N6-methyladenosine (m6A)-containing RNAs, and regulates mRNA stability. M6A is a modification present at internal sites of mRNAs and some non-coding RNAs and plays a role in mRNA stability and processing.</text>
</comment>
<dbReference type="GO" id="GO:0005654">
    <property type="term" value="C:nucleoplasm"/>
    <property type="evidence" value="ECO:0007669"/>
    <property type="project" value="TreeGrafter"/>
</dbReference>
<sequence>MSSNTARENASVVDSSVTEWKNDLRNSDDLENEDGYPIRSQELEHSKLSIKKGIWATLVMNETILEEAFHNSGSVILIFSVNMSGFFQGYAQMISSVGWRRDNVWRQGSGKGDDTISDGTRGDKWKAWRLFKLGFGNWPWPFSQEEA</sequence>
<dbReference type="GO" id="GO:0048024">
    <property type="term" value="P:regulation of mRNA splicing, via spliceosome"/>
    <property type="evidence" value="ECO:0007669"/>
    <property type="project" value="TreeGrafter"/>
</dbReference>
<dbReference type="PANTHER" id="PTHR12357">
    <property type="entry name" value="YTH YT521-B HOMOLOGY DOMAIN-CONTAINING"/>
    <property type="match status" value="1"/>
</dbReference>
<dbReference type="PROSITE" id="PS50882">
    <property type="entry name" value="YTH"/>
    <property type="match status" value="1"/>
</dbReference>
<evidence type="ECO:0000313" key="4">
    <source>
        <dbReference type="Proteomes" id="UP000436088"/>
    </source>
</evidence>
<accession>A0A6A3BMV8</accession>
<dbReference type="InterPro" id="IPR007275">
    <property type="entry name" value="YTH_domain"/>
</dbReference>
<proteinExistence type="inferred from homology"/>
<name>A0A6A3BMV8_HIBSY</name>
<gene>
    <name evidence="3" type="ORF">F3Y22_tig00110057pilonHSYRG00233</name>
</gene>
<dbReference type="Proteomes" id="UP000436088">
    <property type="component" value="Unassembled WGS sequence"/>
</dbReference>
<reference evidence="3" key="1">
    <citation type="submission" date="2019-09" db="EMBL/GenBank/DDBJ databases">
        <title>Draft genome information of white flower Hibiscus syriacus.</title>
        <authorList>
            <person name="Kim Y.-M."/>
        </authorList>
    </citation>
    <scope>NUCLEOTIDE SEQUENCE [LARGE SCALE GENOMIC DNA]</scope>
    <source>
        <strain evidence="3">YM2019G1</strain>
    </source>
</reference>
<dbReference type="Gene3D" id="3.10.590.10">
    <property type="entry name" value="ph1033 like domains"/>
    <property type="match status" value="1"/>
</dbReference>
<comment type="similarity">
    <text evidence="1">Belongs to the YTHDF family.</text>
</comment>
<evidence type="ECO:0000259" key="2">
    <source>
        <dbReference type="PROSITE" id="PS50882"/>
    </source>
</evidence>